<dbReference type="InterPro" id="IPR001940">
    <property type="entry name" value="Peptidase_S1C"/>
</dbReference>
<dbReference type="Gene3D" id="2.30.42.10">
    <property type="match status" value="2"/>
</dbReference>
<dbReference type="NCBIfam" id="TIGR02037">
    <property type="entry name" value="degP_htrA_DO"/>
    <property type="match status" value="1"/>
</dbReference>
<keyword evidence="5" id="KW-0378">Hydrolase</keyword>
<evidence type="ECO:0000256" key="1">
    <source>
        <dbReference type="ARBA" id="ARBA00010541"/>
    </source>
</evidence>
<dbReference type="SUPFAM" id="SSF50156">
    <property type="entry name" value="PDZ domain-like"/>
    <property type="match status" value="1"/>
</dbReference>
<accession>A0A644UQZ5</accession>
<dbReference type="EMBL" id="VSSQ01000148">
    <property type="protein sequence ID" value="MPL81334.1"/>
    <property type="molecule type" value="Genomic_DNA"/>
</dbReference>
<evidence type="ECO:0000256" key="3">
    <source>
        <dbReference type="ARBA" id="ARBA00022729"/>
    </source>
</evidence>
<dbReference type="Gene3D" id="2.40.10.120">
    <property type="match status" value="1"/>
</dbReference>
<dbReference type="InterPro" id="IPR009003">
    <property type="entry name" value="Peptidase_S1_PA"/>
</dbReference>
<evidence type="ECO:0000259" key="7">
    <source>
        <dbReference type="PROSITE" id="PS50106"/>
    </source>
</evidence>
<keyword evidence="6" id="KW-0720">Serine protease</keyword>
<evidence type="ECO:0000256" key="6">
    <source>
        <dbReference type="ARBA" id="ARBA00022825"/>
    </source>
</evidence>
<dbReference type="PANTHER" id="PTHR22939">
    <property type="entry name" value="SERINE PROTEASE FAMILY S1C HTRA-RELATED"/>
    <property type="match status" value="1"/>
</dbReference>
<sequence length="476" mass="51073">MKKVFVYFLATALVSSLTAFAVVKLTDKERGDYNENSATLPLRNVTLSDQLYPDFTFAAETAVKAVVHVKVTKKGMEQPFTIYDFFFGYGNPGMSPRNQVNSGSGVIITSDGYIITNNHVIEGADEIVVTLEDNKSYKSRLIGRDPVTDIALLKIDANNLPYLTFGNSDSLRLGEWVIAIGNPYNLRSTITAGIVSAKGRSMPATGEEFKIESFIQTDAAVNPGNSGGALVTTRGELVGINTAIATRTGSYTGYSFAVPSSIAKKVVEDLIDFGSVQRALLGISMQEIDGDLAKEKGLEGTNGIYIAEVVRDGAADRSGIKMGDVLLSINGVKVNSGPAVQEQISKYRPKDKVDIELLRNGKQISVSVVLQSKSGDDSKTDNTGNGVIKIFGAELKEAPKELLEKLSLKGGVEVLSVSEGKFRSTGIKKGFVITYVNQNQVSKAADISAIIQSSRRSVLIEGVYPDGTVVYYGMGL</sequence>
<evidence type="ECO:0000256" key="2">
    <source>
        <dbReference type="ARBA" id="ARBA00022670"/>
    </source>
</evidence>
<dbReference type="Pfam" id="PF13365">
    <property type="entry name" value="Trypsin_2"/>
    <property type="match status" value="1"/>
</dbReference>
<proteinExistence type="inferred from homology"/>
<protein>
    <recommendedName>
        <fullName evidence="7">PDZ domain-containing protein</fullName>
    </recommendedName>
</protein>
<dbReference type="PRINTS" id="PR00834">
    <property type="entry name" value="PROTEASES2C"/>
</dbReference>
<dbReference type="InterPro" id="IPR001478">
    <property type="entry name" value="PDZ"/>
</dbReference>
<dbReference type="GO" id="GO:0004252">
    <property type="term" value="F:serine-type endopeptidase activity"/>
    <property type="evidence" value="ECO:0007669"/>
    <property type="project" value="InterPro"/>
</dbReference>
<organism evidence="8">
    <name type="scientific">bioreactor metagenome</name>
    <dbReference type="NCBI Taxonomy" id="1076179"/>
    <lineage>
        <taxon>unclassified sequences</taxon>
        <taxon>metagenomes</taxon>
        <taxon>ecological metagenomes</taxon>
    </lineage>
</organism>
<gene>
    <name evidence="8" type="ORF">SDC9_27251</name>
</gene>
<dbReference type="GO" id="GO:0006508">
    <property type="term" value="P:proteolysis"/>
    <property type="evidence" value="ECO:0007669"/>
    <property type="project" value="UniProtKB-KW"/>
</dbReference>
<dbReference type="SUPFAM" id="SSF50494">
    <property type="entry name" value="Trypsin-like serine proteases"/>
    <property type="match status" value="1"/>
</dbReference>
<evidence type="ECO:0000256" key="5">
    <source>
        <dbReference type="ARBA" id="ARBA00022801"/>
    </source>
</evidence>
<dbReference type="Pfam" id="PF13180">
    <property type="entry name" value="PDZ_2"/>
    <property type="match status" value="1"/>
</dbReference>
<dbReference type="InterPro" id="IPR036034">
    <property type="entry name" value="PDZ_sf"/>
</dbReference>
<keyword evidence="3" id="KW-0732">Signal</keyword>
<reference evidence="8" key="1">
    <citation type="submission" date="2019-08" db="EMBL/GenBank/DDBJ databases">
        <authorList>
            <person name="Kucharzyk K."/>
            <person name="Murdoch R.W."/>
            <person name="Higgins S."/>
            <person name="Loffler F."/>
        </authorList>
    </citation>
    <scope>NUCLEOTIDE SEQUENCE</scope>
</reference>
<keyword evidence="4" id="KW-0677">Repeat</keyword>
<feature type="domain" description="PDZ" evidence="7">
    <location>
        <begin position="270"/>
        <end position="336"/>
    </location>
</feature>
<dbReference type="PANTHER" id="PTHR22939:SF129">
    <property type="entry name" value="SERINE PROTEASE HTRA2, MITOCHONDRIAL"/>
    <property type="match status" value="1"/>
</dbReference>
<evidence type="ECO:0000313" key="8">
    <source>
        <dbReference type="EMBL" id="MPL81334.1"/>
    </source>
</evidence>
<dbReference type="AlphaFoldDB" id="A0A644UQZ5"/>
<dbReference type="PROSITE" id="PS50106">
    <property type="entry name" value="PDZ"/>
    <property type="match status" value="1"/>
</dbReference>
<evidence type="ECO:0000256" key="4">
    <source>
        <dbReference type="ARBA" id="ARBA00022737"/>
    </source>
</evidence>
<comment type="caution">
    <text evidence="8">The sequence shown here is derived from an EMBL/GenBank/DDBJ whole genome shotgun (WGS) entry which is preliminary data.</text>
</comment>
<dbReference type="SMART" id="SM00228">
    <property type="entry name" value="PDZ"/>
    <property type="match status" value="2"/>
</dbReference>
<comment type="similarity">
    <text evidence="1">Belongs to the peptidase S1C family.</text>
</comment>
<dbReference type="InterPro" id="IPR011782">
    <property type="entry name" value="Pept_S1C_Do"/>
</dbReference>
<keyword evidence="2" id="KW-0645">Protease</keyword>
<name>A0A644UQZ5_9ZZZZ</name>